<evidence type="ECO:0000313" key="5">
    <source>
        <dbReference type="EMBL" id="CAI9615345.1"/>
    </source>
</evidence>
<dbReference type="SUPFAM" id="SSF141072">
    <property type="entry name" value="CalX-like"/>
    <property type="match status" value="1"/>
</dbReference>
<evidence type="ECO:0000256" key="3">
    <source>
        <dbReference type="ARBA" id="ARBA00022837"/>
    </source>
</evidence>
<evidence type="ECO:0000256" key="2">
    <source>
        <dbReference type="ARBA" id="ARBA00022737"/>
    </source>
</evidence>
<evidence type="ECO:0000313" key="6">
    <source>
        <dbReference type="Proteomes" id="UP001162483"/>
    </source>
</evidence>
<sequence>MIVTGGNKLKNQHFRLNWAWISIEKEYYVVNEDAKHLEIILRRRGYLGETSFVSIGTMDGTAEKDKDFRGKAQKQVQFNPGQTTATWRVRILTDGEYEQSETFQIALSEPVMAALEFPEITT</sequence>
<keyword evidence="2" id="KW-0677">Repeat</keyword>
<keyword evidence="6" id="KW-1185">Reference proteome</keyword>
<comment type="caution">
    <text evidence="5">The sequence shown here is derived from an EMBL/GenBank/DDBJ whole genome shotgun (WGS) entry which is preliminary data.</text>
</comment>
<reference evidence="5" key="1">
    <citation type="submission" date="2023-05" db="EMBL/GenBank/DDBJ databases">
        <authorList>
            <person name="Stuckert A."/>
        </authorList>
    </citation>
    <scope>NUCLEOTIDE SEQUENCE</scope>
</reference>
<feature type="domain" description="Calx-beta" evidence="4">
    <location>
        <begin position="4"/>
        <end position="108"/>
    </location>
</feature>
<dbReference type="SMART" id="SM00237">
    <property type="entry name" value="Calx_beta"/>
    <property type="match status" value="1"/>
</dbReference>
<accession>A0ABN9H4R7</accession>
<dbReference type="Pfam" id="PF03160">
    <property type="entry name" value="Calx-beta"/>
    <property type="match status" value="1"/>
</dbReference>
<keyword evidence="1" id="KW-0732">Signal</keyword>
<protein>
    <recommendedName>
        <fullName evidence="4">Calx-beta domain-containing protein</fullName>
    </recommendedName>
</protein>
<feature type="non-terminal residue" evidence="5">
    <location>
        <position position="122"/>
    </location>
</feature>
<evidence type="ECO:0000256" key="1">
    <source>
        <dbReference type="ARBA" id="ARBA00022729"/>
    </source>
</evidence>
<proteinExistence type="predicted"/>
<dbReference type="PANTHER" id="PTHR45739:SF4">
    <property type="entry name" value="FRAS1-RELATED EXTRACELLULAR MATRIX PROTEIN 2"/>
    <property type="match status" value="1"/>
</dbReference>
<dbReference type="EMBL" id="CATNWA010019850">
    <property type="protein sequence ID" value="CAI9615345.1"/>
    <property type="molecule type" value="Genomic_DNA"/>
</dbReference>
<dbReference type="InterPro" id="IPR038081">
    <property type="entry name" value="CalX-like_sf"/>
</dbReference>
<dbReference type="InterPro" id="IPR051561">
    <property type="entry name" value="FRAS1_ECM"/>
</dbReference>
<dbReference type="InterPro" id="IPR003644">
    <property type="entry name" value="Calx_beta"/>
</dbReference>
<keyword evidence="3" id="KW-0106">Calcium</keyword>
<dbReference type="Gene3D" id="2.60.40.2030">
    <property type="match status" value="1"/>
</dbReference>
<evidence type="ECO:0000259" key="4">
    <source>
        <dbReference type="SMART" id="SM00237"/>
    </source>
</evidence>
<organism evidence="5 6">
    <name type="scientific">Staurois parvus</name>
    <dbReference type="NCBI Taxonomy" id="386267"/>
    <lineage>
        <taxon>Eukaryota</taxon>
        <taxon>Metazoa</taxon>
        <taxon>Chordata</taxon>
        <taxon>Craniata</taxon>
        <taxon>Vertebrata</taxon>
        <taxon>Euteleostomi</taxon>
        <taxon>Amphibia</taxon>
        <taxon>Batrachia</taxon>
        <taxon>Anura</taxon>
        <taxon>Neobatrachia</taxon>
        <taxon>Ranoidea</taxon>
        <taxon>Ranidae</taxon>
        <taxon>Staurois</taxon>
    </lineage>
</organism>
<gene>
    <name evidence="5" type="ORF">SPARVUS_LOCUS15215927</name>
</gene>
<name>A0ABN9H4R7_9NEOB</name>
<dbReference type="Proteomes" id="UP001162483">
    <property type="component" value="Unassembled WGS sequence"/>
</dbReference>
<dbReference type="PANTHER" id="PTHR45739">
    <property type="entry name" value="MATRIX PROTEIN, PUTATIVE-RELATED"/>
    <property type="match status" value="1"/>
</dbReference>